<gene>
    <name evidence="6" type="ORF">FPS98_29665</name>
</gene>
<dbReference type="PROSITE" id="PS50983">
    <property type="entry name" value="FE_B12_PBP"/>
    <property type="match status" value="1"/>
</dbReference>
<dbReference type="AlphaFoldDB" id="A0A517IG25"/>
<sequence>MNTWLEQQNFLEHTLLELCEAKTMERADWELKEPLVLRHHALLTFAKGKGILIINGTPIKITRKSVFLLLPGTNVESNLADKEDVEAHWVSFDLFRQVEATEQRRVYEREQSFPVQGLIANSYTRLQRMIAAIVSGQTNAVKNNGMRQMENLHALLEKVMTDHLPRRHEGEEHWLQQTVGYILQNYQQEIKVESLAEMAGMHPAYYSQVFKREMKKTPIEYLTQLRMNKAKELLLTASPDKNIREIASSVGYLDEFYFSRRFKENSGYSPSTYKKSRHEPCVISLSFPYTEHLLALGLTPCAAQTHPHLSIDTVSLPLPYHASEMWEISRQSFVETKPDLIICKDHVLTKAREHLGDIAPIFSISWKQTDMFGHLMEIAHLVDRKREARTWLDRHTKKTEFMRKKVKALLGEATVAICVVRDQAYRMYSTRNIGHVFYRSLELGVPEKIQRELDPYPPGTQFNWVGMPKEELPQYEADYLFFVVRSEDEVKMVEYDIQTLESWKKHSAIASGRYVFLDWYKWMVYAPLSIEKQLEESYDLFASLMDKSFSIKNPSKNA</sequence>
<dbReference type="Pfam" id="PF01497">
    <property type="entry name" value="Peripla_BP_2"/>
    <property type="match status" value="1"/>
</dbReference>
<dbReference type="Proteomes" id="UP000317713">
    <property type="component" value="Chromosome"/>
</dbReference>
<dbReference type="PANTHER" id="PTHR43280:SF28">
    <property type="entry name" value="HTH-TYPE TRANSCRIPTIONAL ACTIVATOR RHAS"/>
    <property type="match status" value="1"/>
</dbReference>
<dbReference type="InterPro" id="IPR002491">
    <property type="entry name" value="ABC_transptr_periplasmic_BD"/>
</dbReference>
<evidence type="ECO:0000259" key="5">
    <source>
        <dbReference type="PROSITE" id="PS50983"/>
    </source>
</evidence>
<evidence type="ECO:0000256" key="1">
    <source>
        <dbReference type="ARBA" id="ARBA00023015"/>
    </source>
</evidence>
<dbReference type="InterPro" id="IPR018062">
    <property type="entry name" value="HTH_AraC-typ_CS"/>
</dbReference>
<organism evidence="6 7">
    <name type="scientific">Brevibacillus brevis</name>
    <name type="common">Bacillus brevis</name>
    <dbReference type="NCBI Taxonomy" id="1393"/>
    <lineage>
        <taxon>Bacteria</taxon>
        <taxon>Bacillati</taxon>
        <taxon>Bacillota</taxon>
        <taxon>Bacilli</taxon>
        <taxon>Bacillales</taxon>
        <taxon>Paenibacillaceae</taxon>
        <taxon>Brevibacillus</taxon>
    </lineage>
</organism>
<dbReference type="Gene3D" id="3.40.50.1980">
    <property type="entry name" value="Nitrogenase molybdenum iron protein domain"/>
    <property type="match status" value="2"/>
</dbReference>
<dbReference type="SMART" id="SM00342">
    <property type="entry name" value="HTH_ARAC"/>
    <property type="match status" value="1"/>
</dbReference>
<dbReference type="InterPro" id="IPR003313">
    <property type="entry name" value="AraC-bd"/>
</dbReference>
<accession>A0A517IG25</accession>
<dbReference type="PANTHER" id="PTHR43280">
    <property type="entry name" value="ARAC-FAMILY TRANSCRIPTIONAL REGULATOR"/>
    <property type="match status" value="1"/>
</dbReference>
<dbReference type="GO" id="GO:0003700">
    <property type="term" value="F:DNA-binding transcription factor activity"/>
    <property type="evidence" value="ECO:0007669"/>
    <property type="project" value="InterPro"/>
</dbReference>
<dbReference type="Pfam" id="PF02311">
    <property type="entry name" value="AraC_binding"/>
    <property type="match status" value="1"/>
</dbReference>
<dbReference type="RefSeq" id="WP_144619308.1">
    <property type="nucleotide sequence ID" value="NZ_CP042161.1"/>
</dbReference>
<dbReference type="SUPFAM" id="SSF46689">
    <property type="entry name" value="Homeodomain-like"/>
    <property type="match status" value="2"/>
</dbReference>
<dbReference type="Gene3D" id="1.10.10.60">
    <property type="entry name" value="Homeodomain-like"/>
    <property type="match status" value="2"/>
</dbReference>
<dbReference type="Pfam" id="PF12833">
    <property type="entry name" value="HTH_18"/>
    <property type="match status" value="1"/>
</dbReference>
<dbReference type="PROSITE" id="PS00041">
    <property type="entry name" value="HTH_ARAC_FAMILY_1"/>
    <property type="match status" value="1"/>
</dbReference>
<proteinExistence type="predicted"/>
<evidence type="ECO:0000259" key="4">
    <source>
        <dbReference type="PROSITE" id="PS01124"/>
    </source>
</evidence>
<evidence type="ECO:0000313" key="6">
    <source>
        <dbReference type="EMBL" id="QDS37809.1"/>
    </source>
</evidence>
<dbReference type="PROSITE" id="PS01124">
    <property type="entry name" value="HTH_ARAC_FAMILY_2"/>
    <property type="match status" value="1"/>
</dbReference>
<keyword evidence="3" id="KW-0804">Transcription</keyword>
<keyword evidence="1" id="KW-0805">Transcription regulation</keyword>
<feature type="domain" description="Fe/B12 periplasmic-binding" evidence="5">
    <location>
        <begin position="281"/>
        <end position="545"/>
    </location>
</feature>
<dbReference type="InterPro" id="IPR009057">
    <property type="entry name" value="Homeodomain-like_sf"/>
</dbReference>
<dbReference type="InterPro" id="IPR018060">
    <property type="entry name" value="HTH_AraC"/>
</dbReference>
<dbReference type="EMBL" id="CP042161">
    <property type="protein sequence ID" value="QDS37809.1"/>
    <property type="molecule type" value="Genomic_DNA"/>
</dbReference>
<evidence type="ECO:0000256" key="3">
    <source>
        <dbReference type="ARBA" id="ARBA00023163"/>
    </source>
</evidence>
<reference evidence="6 7" key="1">
    <citation type="submission" date="2019-07" db="EMBL/GenBank/DDBJ databases">
        <title>Characterization of Brevibacillus brevis HK544, as a potential biocontrol agent.</title>
        <authorList>
            <person name="Kim H."/>
        </authorList>
    </citation>
    <scope>NUCLEOTIDE SEQUENCE [LARGE SCALE GENOMIC DNA]</scope>
    <source>
        <strain evidence="6 7">HK544</strain>
    </source>
</reference>
<evidence type="ECO:0000313" key="7">
    <source>
        <dbReference type="Proteomes" id="UP000317713"/>
    </source>
</evidence>
<dbReference type="SUPFAM" id="SSF53807">
    <property type="entry name" value="Helical backbone' metal receptor"/>
    <property type="match status" value="1"/>
</dbReference>
<name>A0A517IG25_BREBE</name>
<evidence type="ECO:0000256" key="2">
    <source>
        <dbReference type="ARBA" id="ARBA00023125"/>
    </source>
</evidence>
<feature type="domain" description="HTH araC/xylS-type" evidence="4">
    <location>
        <begin position="176"/>
        <end position="276"/>
    </location>
</feature>
<dbReference type="GO" id="GO:0043565">
    <property type="term" value="F:sequence-specific DNA binding"/>
    <property type="evidence" value="ECO:0007669"/>
    <property type="project" value="InterPro"/>
</dbReference>
<protein>
    <submittedName>
        <fullName evidence="6">AraC family transcriptional regulator</fullName>
    </submittedName>
</protein>
<keyword evidence="2" id="KW-0238">DNA-binding</keyword>